<keyword evidence="3" id="KW-1185">Reference proteome</keyword>
<dbReference type="GO" id="GO:0016636">
    <property type="term" value="F:oxidoreductase activity, acting on the CH-CH group of donors, iron-sulfur protein as acceptor"/>
    <property type="evidence" value="ECO:0007669"/>
    <property type="project" value="InterPro"/>
</dbReference>
<gene>
    <name evidence="2" type="ORF">RF007C_03230</name>
</gene>
<dbReference type="Gene3D" id="3.40.1500.20">
    <property type="match status" value="1"/>
</dbReference>
<reference evidence="2 3" key="1">
    <citation type="journal article" date="2014" name="PLoS ONE">
        <title>Rumen cellulosomics: divergent fiber-degrading strategies revealed by comparative genome-wide analysis of six ruminococcal strains.</title>
        <authorList>
            <person name="Dassa B."/>
            <person name="Borovok I."/>
            <person name="Ruimy-Israeli V."/>
            <person name="Lamed R."/>
            <person name="Flint H.J."/>
            <person name="Duncan S.H."/>
            <person name="Henrissat B."/>
            <person name="Coutinho P."/>
            <person name="Morrison M."/>
            <person name="Mosoni P."/>
            <person name="Yeoman C.J."/>
            <person name="White B.A."/>
            <person name="Bayer E.A."/>
        </authorList>
    </citation>
    <scope>NUCLEOTIDE SEQUENCE [LARGE SCALE GENOMIC DNA]</scope>
    <source>
        <strain evidence="2 3">007c</strain>
    </source>
</reference>
<comment type="caution">
    <text evidence="2">The sequence shown here is derived from an EMBL/GenBank/DDBJ whole genome shotgun (WGS) entry which is preliminary data.</text>
</comment>
<dbReference type="OrthoDB" id="1999600at2"/>
<protein>
    <recommendedName>
        <fullName evidence="4">Ferredoxin-dependent bilin reductase</fullName>
    </recommendedName>
</protein>
<keyword evidence="1" id="KW-1133">Transmembrane helix</keyword>
<dbReference type="PATRIC" id="fig|1341157.4.peg.363"/>
<evidence type="ECO:0008006" key="4">
    <source>
        <dbReference type="Google" id="ProtNLM"/>
    </source>
</evidence>
<dbReference type="RefSeq" id="WP_037296646.1">
    <property type="nucleotide sequence ID" value="NZ_ATAX01000007.1"/>
</dbReference>
<feature type="transmembrane region" description="Helical" evidence="1">
    <location>
        <begin position="12"/>
        <end position="32"/>
    </location>
</feature>
<dbReference type="GO" id="GO:0050897">
    <property type="term" value="F:cobalt ion binding"/>
    <property type="evidence" value="ECO:0007669"/>
    <property type="project" value="InterPro"/>
</dbReference>
<dbReference type="Proteomes" id="UP000019365">
    <property type="component" value="Unassembled WGS sequence"/>
</dbReference>
<sequence length="268" mass="31128">MKNNDVKKRKKWPVVLMVIFFIIGFLAGFTTVNASKNMKVMNRTLDSGMKTMSEYASFTPVDPGEYRQIKMYGVMKFDVSQYDIEDTGNLSVMKVNMGFMQMVSFIITPYKKNMPLLSMDFMYIMGKRKAYVEFYDLVGDTSSPEYKGVIEKLKKFSGSYSDLEELETKPAWYDKLMTVVLHKAGKRQDDDRIEQMFCDTIRCYMETARELEPLSEEEKAAKLEITQKYCDDLVEQGGVSTDVFKKQLGEEKTKDFFDKVLFGPECYR</sequence>
<dbReference type="eggNOG" id="ENOG503170E">
    <property type="taxonomic scope" value="Bacteria"/>
</dbReference>
<proteinExistence type="predicted"/>
<dbReference type="GO" id="GO:0010024">
    <property type="term" value="P:phytochromobilin biosynthetic process"/>
    <property type="evidence" value="ECO:0007669"/>
    <property type="project" value="InterPro"/>
</dbReference>
<organism evidence="2 3">
    <name type="scientific">Ruminococcus flavefaciens 007c</name>
    <dbReference type="NCBI Taxonomy" id="1341157"/>
    <lineage>
        <taxon>Bacteria</taxon>
        <taxon>Bacillati</taxon>
        <taxon>Bacillota</taxon>
        <taxon>Clostridia</taxon>
        <taxon>Eubacteriales</taxon>
        <taxon>Oscillospiraceae</taxon>
        <taxon>Ruminococcus</taxon>
    </lineage>
</organism>
<evidence type="ECO:0000256" key="1">
    <source>
        <dbReference type="SAM" id="Phobius"/>
    </source>
</evidence>
<dbReference type="AlphaFoldDB" id="W7UMI6"/>
<dbReference type="InterPro" id="IPR009249">
    <property type="entry name" value="Ferredoxin-dep_bilin_Rdtase"/>
</dbReference>
<keyword evidence="1" id="KW-0812">Transmembrane</keyword>
<dbReference type="EMBL" id="ATAX01000007">
    <property type="protein sequence ID" value="EWM55023.1"/>
    <property type="molecule type" value="Genomic_DNA"/>
</dbReference>
<accession>W7UMI6</accession>
<evidence type="ECO:0000313" key="3">
    <source>
        <dbReference type="Proteomes" id="UP000019365"/>
    </source>
</evidence>
<keyword evidence="1" id="KW-0472">Membrane</keyword>
<dbReference type="Pfam" id="PF05996">
    <property type="entry name" value="Fe_bilin_red"/>
    <property type="match status" value="1"/>
</dbReference>
<evidence type="ECO:0000313" key="2">
    <source>
        <dbReference type="EMBL" id="EWM55023.1"/>
    </source>
</evidence>
<name>W7UMI6_RUMFL</name>